<dbReference type="InterPro" id="IPR038804">
    <property type="entry name" value="RGF3"/>
</dbReference>
<dbReference type="AlphaFoldDB" id="A0A9W7M6L7"/>
<keyword evidence="1" id="KW-0732">Signal</keyword>
<sequence length="116" mass="12775">MAAERVITCLFILVLFAAFISFVQANQDSNHKTAPTVKELVNDANKNWVIRGRKMVQMKKLTATKLSKCGGNGGESNSGCEQMSIDLSDEADDHQSGFVAFNADYHAPRHHPPKNN</sequence>
<gene>
    <name evidence="2" type="ORF">HRI_002423800</name>
</gene>
<evidence type="ECO:0000313" key="3">
    <source>
        <dbReference type="Proteomes" id="UP001165190"/>
    </source>
</evidence>
<protein>
    <submittedName>
        <fullName evidence="2">Uncharacterized protein</fullName>
    </submittedName>
</protein>
<accession>A0A9W7M6L7</accession>
<reference evidence="2" key="1">
    <citation type="submission" date="2023-05" db="EMBL/GenBank/DDBJ databases">
        <title>Genome and transcriptome analyses reveal genes involved in the formation of fine ridges on petal epidermal cells in Hibiscus trionum.</title>
        <authorList>
            <person name="Koshimizu S."/>
            <person name="Masuda S."/>
            <person name="Ishii T."/>
            <person name="Shirasu K."/>
            <person name="Hoshino A."/>
            <person name="Arita M."/>
        </authorList>
    </citation>
    <scope>NUCLEOTIDE SEQUENCE</scope>
    <source>
        <strain evidence="2">Hamamatsu line</strain>
    </source>
</reference>
<dbReference type="GO" id="GO:0010082">
    <property type="term" value="P:regulation of root meristem growth"/>
    <property type="evidence" value="ECO:0007669"/>
    <property type="project" value="InterPro"/>
</dbReference>
<comment type="caution">
    <text evidence="2">The sequence shown here is derived from an EMBL/GenBank/DDBJ whole genome shotgun (WGS) entry which is preliminary data.</text>
</comment>
<evidence type="ECO:0000313" key="2">
    <source>
        <dbReference type="EMBL" id="GMI87545.1"/>
    </source>
</evidence>
<organism evidence="2 3">
    <name type="scientific">Hibiscus trionum</name>
    <name type="common">Flower of an hour</name>
    <dbReference type="NCBI Taxonomy" id="183268"/>
    <lineage>
        <taxon>Eukaryota</taxon>
        <taxon>Viridiplantae</taxon>
        <taxon>Streptophyta</taxon>
        <taxon>Embryophyta</taxon>
        <taxon>Tracheophyta</taxon>
        <taxon>Spermatophyta</taxon>
        <taxon>Magnoliopsida</taxon>
        <taxon>eudicotyledons</taxon>
        <taxon>Gunneridae</taxon>
        <taxon>Pentapetalae</taxon>
        <taxon>rosids</taxon>
        <taxon>malvids</taxon>
        <taxon>Malvales</taxon>
        <taxon>Malvaceae</taxon>
        <taxon>Malvoideae</taxon>
        <taxon>Hibiscus</taxon>
    </lineage>
</organism>
<dbReference type="PANTHER" id="PTHR36313:SF1">
    <property type="entry name" value="PROTEIN GOLVEN 11-RELATED"/>
    <property type="match status" value="1"/>
</dbReference>
<keyword evidence="3" id="KW-1185">Reference proteome</keyword>
<feature type="signal peptide" evidence="1">
    <location>
        <begin position="1"/>
        <end position="25"/>
    </location>
</feature>
<dbReference type="OrthoDB" id="994020at2759"/>
<evidence type="ECO:0000256" key="1">
    <source>
        <dbReference type="SAM" id="SignalP"/>
    </source>
</evidence>
<dbReference type="GO" id="GO:0030154">
    <property type="term" value="P:cell differentiation"/>
    <property type="evidence" value="ECO:0007669"/>
    <property type="project" value="TreeGrafter"/>
</dbReference>
<feature type="chain" id="PRO_5040779560" evidence="1">
    <location>
        <begin position="26"/>
        <end position="116"/>
    </location>
</feature>
<proteinExistence type="predicted"/>
<dbReference type="GO" id="GO:0010628">
    <property type="term" value="P:positive regulation of gene expression"/>
    <property type="evidence" value="ECO:0007669"/>
    <property type="project" value="TreeGrafter"/>
</dbReference>
<name>A0A9W7M6L7_HIBTR</name>
<dbReference type="GO" id="GO:0005615">
    <property type="term" value="C:extracellular space"/>
    <property type="evidence" value="ECO:0007669"/>
    <property type="project" value="TreeGrafter"/>
</dbReference>
<dbReference type="GO" id="GO:0008083">
    <property type="term" value="F:growth factor activity"/>
    <property type="evidence" value="ECO:0007669"/>
    <property type="project" value="InterPro"/>
</dbReference>
<dbReference type="EMBL" id="BSYR01000022">
    <property type="protein sequence ID" value="GMI87545.1"/>
    <property type="molecule type" value="Genomic_DNA"/>
</dbReference>
<dbReference type="PANTHER" id="PTHR36313">
    <property type="entry name" value="ROOT MERISTEM GROWTH FACTOR 2"/>
    <property type="match status" value="1"/>
</dbReference>
<dbReference type="GO" id="GO:0008284">
    <property type="term" value="P:positive regulation of cell population proliferation"/>
    <property type="evidence" value="ECO:0007669"/>
    <property type="project" value="TreeGrafter"/>
</dbReference>
<dbReference type="Proteomes" id="UP001165190">
    <property type="component" value="Unassembled WGS sequence"/>
</dbReference>